<evidence type="ECO:0000313" key="2">
    <source>
        <dbReference type="EMBL" id="TNN84315.1"/>
    </source>
</evidence>
<dbReference type="AlphaFoldDB" id="A0A4Z2J1U3"/>
<dbReference type="EMBL" id="SRLO01000027">
    <property type="protein sequence ID" value="TNN84315.1"/>
    <property type="molecule type" value="Genomic_DNA"/>
</dbReference>
<reference evidence="2 3" key="1">
    <citation type="submission" date="2019-03" db="EMBL/GenBank/DDBJ databases">
        <title>First draft genome of Liparis tanakae, snailfish: a comprehensive survey of snailfish specific genes.</title>
        <authorList>
            <person name="Kim W."/>
            <person name="Song I."/>
            <person name="Jeong J.-H."/>
            <person name="Kim D."/>
            <person name="Kim S."/>
            <person name="Ryu S."/>
            <person name="Song J.Y."/>
            <person name="Lee S.K."/>
        </authorList>
    </citation>
    <scope>NUCLEOTIDE SEQUENCE [LARGE SCALE GENOMIC DNA]</scope>
    <source>
        <tissue evidence="2">Muscle</tissue>
    </source>
</reference>
<comment type="caution">
    <text evidence="2">The sequence shown here is derived from an EMBL/GenBank/DDBJ whole genome shotgun (WGS) entry which is preliminary data.</text>
</comment>
<proteinExistence type="predicted"/>
<keyword evidence="3" id="KW-1185">Reference proteome</keyword>
<name>A0A4Z2J1U3_9TELE</name>
<evidence type="ECO:0000313" key="3">
    <source>
        <dbReference type="Proteomes" id="UP000314294"/>
    </source>
</evidence>
<gene>
    <name evidence="2" type="ORF">EYF80_005308</name>
</gene>
<sequence length="196" mass="21351">MFSIESVFPPAPPPPPPPPPLLALRWPSLGDLGRRGDRAGLLSIWPTALALPYMSCESEHPALSLGSGHALSPPHTREQHHHYCKWQLAGWDGRTGCAYFTSRDTPANHSPAVSAVIHRAEQAGLLLRAALNRDFSENIFPFSRRLPCCGAAYTDGFTTDPNRGGLGACKQQTTNNITITYLLFAYGYRVVSGNDN</sequence>
<accession>A0A4Z2J1U3</accession>
<dbReference type="Proteomes" id="UP000314294">
    <property type="component" value="Unassembled WGS sequence"/>
</dbReference>
<organism evidence="2 3">
    <name type="scientific">Liparis tanakae</name>
    <name type="common">Tanaka's snailfish</name>
    <dbReference type="NCBI Taxonomy" id="230148"/>
    <lineage>
        <taxon>Eukaryota</taxon>
        <taxon>Metazoa</taxon>
        <taxon>Chordata</taxon>
        <taxon>Craniata</taxon>
        <taxon>Vertebrata</taxon>
        <taxon>Euteleostomi</taxon>
        <taxon>Actinopterygii</taxon>
        <taxon>Neopterygii</taxon>
        <taxon>Teleostei</taxon>
        <taxon>Neoteleostei</taxon>
        <taxon>Acanthomorphata</taxon>
        <taxon>Eupercaria</taxon>
        <taxon>Perciformes</taxon>
        <taxon>Cottioidei</taxon>
        <taxon>Cottales</taxon>
        <taxon>Liparidae</taxon>
        <taxon>Liparis</taxon>
    </lineage>
</organism>
<feature type="region of interest" description="Disordered" evidence="1">
    <location>
        <begin position="1"/>
        <end position="20"/>
    </location>
</feature>
<evidence type="ECO:0000256" key="1">
    <source>
        <dbReference type="SAM" id="MobiDB-lite"/>
    </source>
</evidence>
<protein>
    <submittedName>
        <fullName evidence="2">Uncharacterized protein</fullName>
    </submittedName>
</protein>
<feature type="compositionally biased region" description="Pro residues" evidence="1">
    <location>
        <begin position="9"/>
        <end position="20"/>
    </location>
</feature>